<dbReference type="InterPro" id="IPR011051">
    <property type="entry name" value="RmlC_Cupin_sf"/>
</dbReference>
<dbReference type="Gene3D" id="3.20.170.20">
    <property type="entry name" value="Protein of unknown function DUF952"/>
    <property type="match status" value="1"/>
</dbReference>
<dbReference type="Pfam" id="PF06108">
    <property type="entry name" value="DUF952"/>
    <property type="match status" value="1"/>
</dbReference>
<dbReference type="InterPro" id="IPR014710">
    <property type="entry name" value="RmlC-like_jellyroll"/>
</dbReference>
<evidence type="ECO:0000259" key="1">
    <source>
        <dbReference type="Pfam" id="PF06172"/>
    </source>
</evidence>
<organism evidence="2 3">
    <name type="scientific">Saccharopolyspora taberi</name>
    <dbReference type="NCBI Taxonomy" id="60895"/>
    <lineage>
        <taxon>Bacteria</taxon>
        <taxon>Bacillati</taxon>
        <taxon>Actinomycetota</taxon>
        <taxon>Actinomycetes</taxon>
        <taxon>Pseudonocardiales</taxon>
        <taxon>Pseudonocardiaceae</taxon>
        <taxon>Saccharopolyspora</taxon>
    </lineage>
</organism>
<accession>A0ABN3VGR8</accession>
<protein>
    <recommendedName>
        <fullName evidence="1">DUF985 domain-containing protein</fullName>
    </recommendedName>
</protein>
<comment type="caution">
    <text evidence="2">The sequence shown here is derived from an EMBL/GenBank/DDBJ whole genome shotgun (WGS) entry which is preliminary data.</text>
</comment>
<sequence>MTGPTLLHLLPLSTFHTAPDAPIEAPSLASEGFVHCSPDVPTTLAVANALYRDTDEPMVALELAAEKLSAPVRWEAANPAPPPGVSDDVLFPHVYGPLDRDAVIGLRYARRDVSGRYLSLEIRSRTAEEFDLLPHPEGGWYRRTWASGVEVARSTHTRPTATAIYFLLPAGRTSQWHSVASDELWLWHRGGPLTLALGGDGDAPADEAETVVLGAGAGQTPQAVVPAGTWQRATASATAEALVSCVVSPGFDFADFRTQ</sequence>
<name>A0ABN3VGR8_9PSEU</name>
<dbReference type="RefSeq" id="WP_344681972.1">
    <property type="nucleotide sequence ID" value="NZ_BAAAUX010000016.1"/>
</dbReference>
<feature type="domain" description="DUF985" evidence="1">
    <location>
        <begin position="127"/>
        <end position="257"/>
    </location>
</feature>
<dbReference type="Proteomes" id="UP001500979">
    <property type="component" value="Unassembled WGS sequence"/>
</dbReference>
<dbReference type="SUPFAM" id="SSF51182">
    <property type="entry name" value="RmlC-like cupins"/>
    <property type="match status" value="1"/>
</dbReference>
<dbReference type="PANTHER" id="PTHR33387:SF3">
    <property type="entry name" value="DUF985 DOMAIN-CONTAINING PROTEIN"/>
    <property type="match status" value="1"/>
</dbReference>
<dbReference type="InterPro" id="IPR009327">
    <property type="entry name" value="Cupin_DUF985"/>
</dbReference>
<gene>
    <name evidence="2" type="ORF">GCM10010470_40600</name>
</gene>
<dbReference type="InterPro" id="IPR039935">
    <property type="entry name" value="YML079W-like"/>
</dbReference>
<dbReference type="PANTHER" id="PTHR33387">
    <property type="entry name" value="RMLC-LIKE JELLY ROLL FOLD PROTEIN"/>
    <property type="match status" value="1"/>
</dbReference>
<evidence type="ECO:0000313" key="3">
    <source>
        <dbReference type="Proteomes" id="UP001500979"/>
    </source>
</evidence>
<dbReference type="SUPFAM" id="SSF56399">
    <property type="entry name" value="ADP-ribosylation"/>
    <property type="match status" value="1"/>
</dbReference>
<proteinExistence type="predicted"/>
<dbReference type="InterPro" id="IPR009297">
    <property type="entry name" value="DUF952"/>
</dbReference>
<dbReference type="Gene3D" id="2.60.120.10">
    <property type="entry name" value="Jelly Rolls"/>
    <property type="match status" value="1"/>
</dbReference>
<dbReference type="CDD" id="cd06121">
    <property type="entry name" value="cupin_YML079wp"/>
    <property type="match status" value="1"/>
</dbReference>
<reference evidence="2 3" key="1">
    <citation type="journal article" date="2019" name="Int. J. Syst. Evol. Microbiol.">
        <title>The Global Catalogue of Microorganisms (GCM) 10K type strain sequencing project: providing services to taxonomists for standard genome sequencing and annotation.</title>
        <authorList>
            <consortium name="The Broad Institute Genomics Platform"/>
            <consortium name="The Broad Institute Genome Sequencing Center for Infectious Disease"/>
            <person name="Wu L."/>
            <person name="Ma J."/>
        </authorList>
    </citation>
    <scope>NUCLEOTIDE SEQUENCE [LARGE SCALE GENOMIC DNA]</scope>
    <source>
        <strain evidence="2 3">JCM 9383</strain>
    </source>
</reference>
<keyword evidence="3" id="KW-1185">Reference proteome</keyword>
<dbReference type="Pfam" id="PF06172">
    <property type="entry name" value="Cupin_5"/>
    <property type="match status" value="1"/>
</dbReference>
<evidence type="ECO:0000313" key="2">
    <source>
        <dbReference type="EMBL" id="GAA2801428.1"/>
    </source>
</evidence>
<dbReference type="EMBL" id="BAAAUX010000016">
    <property type="protein sequence ID" value="GAA2801428.1"/>
    <property type="molecule type" value="Genomic_DNA"/>
</dbReference>